<accession>A0A8S2W3S2</accession>
<proteinExistence type="predicted"/>
<comment type="caution">
    <text evidence="2">The sequence shown here is derived from an EMBL/GenBank/DDBJ whole genome shotgun (WGS) entry which is preliminary data.</text>
</comment>
<feature type="non-terminal residue" evidence="2">
    <location>
        <position position="1"/>
    </location>
</feature>
<organism evidence="2 3">
    <name type="scientific">Rotaria magnacalcarata</name>
    <dbReference type="NCBI Taxonomy" id="392030"/>
    <lineage>
        <taxon>Eukaryota</taxon>
        <taxon>Metazoa</taxon>
        <taxon>Spiralia</taxon>
        <taxon>Gnathifera</taxon>
        <taxon>Rotifera</taxon>
        <taxon>Eurotatoria</taxon>
        <taxon>Bdelloidea</taxon>
        <taxon>Philodinida</taxon>
        <taxon>Philodinidae</taxon>
        <taxon>Rotaria</taxon>
    </lineage>
</organism>
<evidence type="ECO:0000313" key="1">
    <source>
        <dbReference type="EMBL" id="CAF4305662.1"/>
    </source>
</evidence>
<reference evidence="2" key="1">
    <citation type="submission" date="2021-02" db="EMBL/GenBank/DDBJ databases">
        <authorList>
            <person name="Nowell W R."/>
        </authorList>
    </citation>
    <scope>NUCLEOTIDE SEQUENCE</scope>
</reference>
<dbReference type="Proteomes" id="UP000681720">
    <property type="component" value="Unassembled WGS sequence"/>
</dbReference>
<gene>
    <name evidence="1" type="ORF">BYL167_LOCUS27679</name>
    <name evidence="2" type="ORF">GIL414_LOCUS31544</name>
</gene>
<protein>
    <submittedName>
        <fullName evidence="2">Uncharacterized protein</fullName>
    </submittedName>
</protein>
<dbReference type="AlphaFoldDB" id="A0A8S2W3S2"/>
<evidence type="ECO:0000313" key="3">
    <source>
        <dbReference type="Proteomes" id="UP000681720"/>
    </source>
</evidence>
<feature type="non-terminal residue" evidence="2">
    <location>
        <position position="59"/>
    </location>
</feature>
<dbReference type="Proteomes" id="UP000681967">
    <property type="component" value="Unassembled WGS sequence"/>
</dbReference>
<dbReference type="EMBL" id="CAJOBJ010064180">
    <property type="protein sequence ID" value="CAF4431024.1"/>
    <property type="molecule type" value="Genomic_DNA"/>
</dbReference>
<name>A0A8S2W3S2_9BILA</name>
<sequence length="59" mass="6619">NLIFSAISSTPEEEQSILLATRTEPKKPQPLIDLSDLDTARARLRISVRSRDRSADNIL</sequence>
<evidence type="ECO:0000313" key="2">
    <source>
        <dbReference type="EMBL" id="CAF4431024.1"/>
    </source>
</evidence>
<dbReference type="EMBL" id="CAJOBH010036589">
    <property type="protein sequence ID" value="CAF4305662.1"/>
    <property type="molecule type" value="Genomic_DNA"/>
</dbReference>